<evidence type="ECO:0000256" key="1">
    <source>
        <dbReference type="SAM" id="Phobius"/>
    </source>
</evidence>
<sequence>MTDLPEDLFTLIYRRAPTEQDRARLLAVKAGLGLSPRDEMWPVLMVLDYYERAIRSSRIETLRDVERVLDELKAIPERAGPIASAEAQKAIARIIKDASEEIARTAAQKTITTADRISRRQFIVAAIVGALIAVCLAGAAAWGMYLSLEARGLCAEPPFLTGDGRVGCFIQR</sequence>
<dbReference type="AlphaFoldDB" id="A0A9Q2PE64"/>
<feature type="transmembrane region" description="Helical" evidence="1">
    <location>
        <begin position="122"/>
        <end position="145"/>
    </location>
</feature>
<organism evidence="2 4">
    <name type="scientific">Marivita cryptomonadis</name>
    <dbReference type="NCBI Taxonomy" id="505252"/>
    <lineage>
        <taxon>Bacteria</taxon>
        <taxon>Pseudomonadati</taxon>
        <taxon>Pseudomonadota</taxon>
        <taxon>Alphaproteobacteria</taxon>
        <taxon>Rhodobacterales</taxon>
        <taxon>Roseobacteraceae</taxon>
        <taxon>Marivita</taxon>
    </lineage>
</organism>
<keyword evidence="1" id="KW-1133">Transmembrane helix</keyword>
<keyword evidence="5" id="KW-1185">Reference proteome</keyword>
<keyword evidence="1" id="KW-0472">Membrane</keyword>
<proteinExistence type="predicted"/>
<reference evidence="2 5" key="1">
    <citation type="submission" date="2021-01" db="EMBL/GenBank/DDBJ databases">
        <title>Diatom-associated Roseobacters Show Island Model of Population Structure.</title>
        <authorList>
            <person name="Qu L."/>
            <person name="Feng X."/>
            <person name="Chen Y."/>
            <person name="Li L."/>
            <person name="Wang X."/>
            <person name="Hu Z."/>
            <person name="Wang H."/>
            <person name="Luo H."/>
        </authorList>
    </citation>
    <scope>NUCLEOTIDE SEQUENCE</scope>
    <source>
        <strain evidence="3 5">CC28-63</strain>
        <strain evidence="2">CC28-69</strain>
    </source>
</reference>
<dbReference type="RefSeq" id="WP_138487614.1">
    <property type="nucleotide sequence ID" value="NZ_JAFBWU010000018.1"/>
</dbReference>
<keyword evidence="1" id="KW-0812">Transmembrane</keyword>
<evidence type="ECO:0000313" key="5">
    <source>
        <dbReference type="Proteomes" id="UP000809440"/>
    </source>
</evidence>
<dbReference type="Proteomes" id="UP000809440">
    <property type="component" value="Unassembled WGS sequence"/>
</dbReference>
<gene>
    <name evidence="2" type="ORF">JQX41_20750</name>
    <name evidence="3" type="ORF">JQX48_20770</name>
</gene>
<accession>A0A9Q2PE64</accession>
<dbReference type="Proteomes" id="UP000755667">
    <property type="component" value="Unassembled WGS sequence"/>
</dbReference>
<name>A0A9Q2PE64_9RHOB</name>
<comment type="caution">
    <text evidence="2">The sequence shown here is derived from an EMBL/GenBank/DDBJ whole genome shotgun (WGS) entry which is preliminary data.</text>
</comment>
<dbReference type="EMBL" id="JAFBXF010000018">
    <property type="protein sequence ID" value="MBM2419425.1"/>
    <property type="molecule type" value="Genomic_DNA"/>
</dbReference>
<evidence type="ECO:0000313" key="4">
    <source>
        <dbReference type="Proteomes" id="UP000755667"/>
    </source>
</evidence>
<evidence type="ECO:0000313" key="3">
    <source>
        <dbReference type="EMBL" id="MBM2419425.1"/>
    </source>
</evidence>
<protein>
    <submittedName>
        <fullName evidence="2">Uncharacterized protein</fullName>
    </submittedName>
</protein>
<evidence type="ECO:0000313" key="2">
    <source>
        <dbReference type="EMBL" id="MBM2414754.1"/>
    </source>
</evidence>
<dbReference type="EMBL" id="JAFBXE010000018">
    <property type="protein sequence ID" value="MBM2414754.1"/>
    <property type="molecule type" value="Genomic_DNA"/>
</dbReference>